<accession>A0A1V4IBK8</accession>
<name>A0A1V4IBK8_9FIRM</name>
<proteinExistence type="predicted"/>
<dbReference type="RefSeq" id="WP_079410928.1">
    <property type="nucleotide sequence ID" value="NZ_MZGW01000001.1"/>
</dbReference>
<dbReference type="Pfam" id="PF26347">
    <property type="entry name" value="YtrI_sporulation"/>
    <property type="match status" value="1"/>
</dbReference>
<evidence type="ECO:0000313" key="4">
    <source>
        <dbReference type="Proteomes" id="UP000190140"/>
    </source>
</evidence>
<dbReference type="OrthoDB" id="1908598at2"/>
<organism evidence="3 4">
    <name type="scientific">Alkalithermobacter paradoxus</name>
    <dbReference type="NCBI Taxonomy" id="29349"/>
    <lineage>
        <taxon>Bacteria</taxon>
        <taxon>Bacillati</taxon>
        <taxon>Bacillota</taxon>
        <taxon>Clostridia</taxon>
        <taxon>Peptostreptococcales</taxon>
        <taxon>Tepidibacteraceae</taxon>
        <taxon>Alkalithermobacter</taxon>
    </lineage>
</organism>
<keyword evidence="1" id="KW-0472">Membrane</keyword>
<keyword evidence="4" id="KW-1185">Reference proteome</keyword>
<protein>
    <recommendedName>
        <fullName evidence="2">Sporulation membrane protein YtrI C-terminal domain-containing protein</fullName>
    </recommendedName>
</protein>
<sequence>MVIVRGSKLKYIIFLLTGTVLGYILGVISINTLISYRIDKYHEEITYLNTVIEDKDTKLNKLEEAINNRKFILKDIEIVLLYDGDDIEKLKLKKYIREKYNILLGKEVKNIDIDLTCELIDKRIMKVDDKEYKLTVNKMVLSEILKLVVKIEVLN</sequence>
<keyword evidence="1" id="KW-1133">Transmembrane helix</keyword>
<dbReference type="InterPro" id="IPR058620">
    <property type="entry name" value="YtrI_C"/>
</dbReference>
<evidence type="ECO:0000256" key="1">
    <source>
        <dbReference type="SAM" id="Phobius"/>
    </source>
</evidence>
<evidence type="ECO:0000313" key="3">
    <source>
        <dbReference type="EMBL" id="OPJ57244.1"/>
    </source>
</evidence>
<keyword evidence="1" id="KW-0812">Transmembrane</keyword>
<dbReference type="Proteomes" id="UP000190140">
    <property type="component" value="Unassembled WGS sequence"/>
</dbReference>
<comment type="caution">
    <text evidence="3">The sequence shown here is derived from an EMBL/GenBank/DDBJ whole genome shotgun (WGS) entry which is preliminary data.</text>
</comment>
<dbReference type="AlphaFoldDB" id="A0A1V4IBK8"/>
<reference evidence="3 4" key="1">
    <citation type="submission" date="2017-03" db="EMBL/GenBank/DDBJ databases">
        <title>Genome sequence of Clostridium thermoalcaliphilum DSM 7309.</title>
        <authorList>
            <person name="Poehlein A."/>
            <person name="Daniel R."/>
        </authorList>
    </citation>
    <scope>NUCLEOTIDE SEQUENCE [LARGE SCALE GENOMIC DNA]</scope>
    <source>
        <strain evidence="3 4">DSM 7309</strain>
    </source>
</reference>
<gene>
    <name evidence="3" type="ORF">CLOTH_05270</name>
</gene>
<feature type="domain" description="Sporulation membrane protein YtrI C-terminal" evidence="2">
    <location>
        <begin position="83"/>
        <end position="152"/>
    </location>
</feature>
<feature type="transmembrane region" description="Helical" evidence="1">
    <location>
        <begin position="12"/>
        <end position="34"/>
    </location>
</feature>
<evidence type="ECO:0000259" key="2">
    <source>
        <dbReference type="Pfam" id="PF26347"/>
    </source>
</evidence>
<dbReference type="STRING" id="29349.CLOTH_05270"/>
<dbReference type="EMBL" id="MZGW01000001">
    <property type="protein sequence ID" value="OPJ57244.1"/>
    <property type="molecule type" value="Genomic_DNA"/>
</dbReference>